<dbReference type="InterPro" id="IPR017870">
    <property type="entry name" value="FeS_cluster_insertion_CS"/>
</dbReference>
<dbReference type="InterPro" id="IPR000361">
    <property type="entry name" value="ATAP_core_dom"/>
</dbReference>
<dbReference type="PANTHER" id="PTHR10072:SF47">
    <property type="entry name" value="PROTEIN SUFA"/>
    <property type="match status" value="1"/>
</dbReference>
<dbReference type="Pfam" id="PF01521">
    <property type="entry name" value="Fe-S_biosyn"/>
    <property type="match status" value="1"/>
</dbReference>
<dbReference type="InterPro" id="IPR050322">
    <property type="entry name" value="Fe-S_cluster_asmbl/transfer"/>
</dbReference>
<dbReference type="GO" id="GO:0051537">
    <property type="term" value="F:2 iron, 2 sulfur cluster binding"/>
    <property type="evidence" value="ECO:0007669"/>
    <property type="project" value="TreeGrafter"/>
</dbReference>
<sequence>MQAENENVGTFSLDENVWQGLTLTESAVKQIKNLMKQDEAVQGLRLGVKQSGCAGFGYVLDLVQEFETDDLVFERDGAKLYVPLKAMPFIDGTELDFVREGLNQIFKFNNPRAQHACGCGESFGI</sequence>
<dbReference type="SUPFAM" id="SSF89360">
    <property type="entry name" value="HesB-like domain"/>
    <property type="match status" value="1"/>
</dbReference>
<dbReference type="EMBL" id="JACDRT010000005">
    <property type="protein sequence ID" value="MBA0158613.1"/>
    <property type="molecule type" value="Genomic_DNA"/>
</dbReference>
<dbReference type="PANTHER" id="PTHR10072">
    <property type="entry name" value="IRON-SULFUR CLUSTER ASSEMBLY PROTEIN"/>
    <property type="match status" value="1"/>
</dbReference>
<dbReference type="InterPro" id="IPR016092">
    <property type="entry name" value="ATAP"/>
</dbReference>
<dbReference type="NCBIfam" id="TIGR01997">
    <property type="entry name" value="sufA_proteo"/>
    <property type="match status" value="1"/>
</dbReference>
<gene>
    <name evidence="3" type="primary">sufA</name>
    <name evidence="3" type="ORF">H0253_07125</name>
</gene>
<dbReference type="RefSeq" id="WP_180790078.1">
    <property type="nucleotide sequence ID" value="NZ_CAKLIQ010000016.1"/>
</dbReference>
<dbReference type="Gene3D" id="2.60.300.12">
    <property type="entry name" value="HesB-like domain"/>
    <property type="match status" value="1"/>
</dbReference>
<comment type="similarity">
    <text evidence="1">Belongs to the HesB/IscA family.</text>
</comment>
<evidence type="ECO:0000259" key="2">
    <source>
        <dbReference type="Pfam" id="PF01521"/>
    </source>
</evidence>
<dbReference type="InterPro" id="IPR011298">
    <property type="entry name" value="SufA_proteobacteria"/>
</dbReference>
<dbReference type="AlphaFoldDB" id="A0AAW3RNE6"/>
<organism evidence="3 4">
    <name type="scientific">Pectobacterium versatile</name>
    <dbReference type="NCBI Taxonomy" id="2488639"/>
    <lineage>
        <taxon>Bacteria</taxon>
        <taxon>Pseudomonadati</taxon>
        <taxon>Pseudomonadota</taxon>
        <taxon>Gammaproteobacteria</taxon>
        <taxon>Enterobacterales</taxon>
        <taxon>Pectobacteriaceae</taxon>
        <taxon>Pectobacterium</taxon>
    </lineage>
</organism>
<dbReference type="NCBIfam" id="NF007050">
    <property type="entry name" value="PRK09504.1"/>
    <property type="match status" value="1"/>
</dbReference>
<dbReference type="InterPro" id="IPR035903">
    <property type="entry name" value="HesB-like_dom_sf"/>
</dbReference>
<protein>
    <submittedName>
        <fullName evidence="3">Fe-S cluster assembly scaffold SufA</fullName>
    </submittedName>
</protein>
<dbReference type="GO" id="GO:0005829">
    <property type="term" value="C:cytosol"/>
    <property type="evidence" value="ECO:0007669"/>
    <property type="project" value="TreeGrafter"/>
</dbReference>
<reference evidence="3 4" key="1">
    <citation type="submission" date="2020-07" db="EMBL/GenBank/DDBJ databases">
        <title>Updated taxonomy of Pectobacterium genus in the CIRM-CFBP bacterial collection: when new species reveal old endemic population.</title>
        <authorList>
            <person name="Pedron J."/>
            <person name="Barny M.A."/>
            <person name="Portier P."/>
        </authorList>
    </citation>
    <scope>NUCLEOTIDE SEQUENCE [LARGE SCALE GENOMIC DNA]</scope>
    <source>
        <strain evidence="3 4">CFBP5669</strain>
    </source>
</reference>
<feature type="domain" description="Core" evidence="2">
    <location>
        <begin position="21"/>
        <end position="121"/>
    </location>
</feature>
<evidence type="ECO:0000313" key="4">
    <source>
        <dbReference type="Proteomes" id="UP000584405"/>
    </source>
</evidence>
<evidence type="ECO:0000256" key="1">
    <source>
        <dbReference type="ARBA" id="ARBA00006718"/>
    </source>
</evidence>
<name>A0AAW3RNE6_9GAMM</name>
<evidence type="ECO:0000313" key="3">
    <source>
        <dbReference type="EMBL" id="MBA0158613.1"/>
    </source>
</evidence>
<dbReference type="NCBIfam" id="TIGR00049">
    <property type="entry name" value="iron-sulfur cluster assembly accessory protein"/>
    <property type="match status" value="1"/>
</dbReference>
<comment type="caution">
    <text evidence="3">The sequence shown here is derived from an EMBL/GenBank/DDBJ whole genome shotgun (WGS) entry which is preliminary data.</text>
</comment>
<accession>A0AAW3RNE6</accession>
<dbReference type="GO" id="GO:0016226">
    <property type="term" value="P:iron-sulfur cluster assembly"/>
    <property type="evidence" value="ECO:0007669"/>
    <property type="project" value="InterPro"/>
</dbReference>
<dbReference type="PROSITE" id="PS01152">
    <property type="entry name" value="HESB"/>
    <property type="match status" value="1"/>
</dbReference>
<dbReference type="Proteomes" id="UP000584405">
    <property type="component" value="Unassembled WGS sequence"/>
</dbReference>
<proteinExistence type="inferred from homology"/>